<dbReference type="InterPro" id="IPR052165">
    <property type="entry name" value="Membrane_assoc_protease"/>
</dbReference>
<comment type="caution">
    <text evidence="7">The sequence shown here is derived from an EMBL/GenBank/DDBJ whole genome shotgun (WGS) entry which is preliminary data.</text>
</comment>
<evidence type="ECO:0000256" key="1">
    <source>
        <dbReference type="ARBA" id="ARBA00004141"/>
    </source>
</evidence>
<organism evidence="7 8">
    <name type="scientific">Candidatus Amesbacteria bacterium GW2011_GWA1_47_16</name>
    <dbReference type="NCBI Taxonomy" id="1618353"/>
    <lineage>
        <taxon>Bacteria</taxon>
        <taxon>Candidatus Amesiibacteriota</taxon>
    </lineage>
</organism>
<dbReference type="PANTHER" id="PTHR33507:SF4">
    <property type="entry name" value="NODULATION COMPETITIVENESS PROTEIN NFED"/>
    <property type="match status" value="1"/>
</dbReference>
<keyword evidence="4 5" id="KW-0472">Membrane</keyword>
<name>A0A0G1S2D6_9BACT</name>
<evidence type="ECO:0000259" key="6">
    <source>
        <dbReference type="Pfam" id="PF01957"/>
    </source>
</evidence>
<feature type="transmembrane region" description="Helical" evidence="5">
    <location>
        <begin position="48"/>
        <end position="70"/>
    </location>
</feature>
<keyword evidence="3 5" id="KW-1133">Transmembrane helix</keyword>
<accession>A0A0G1S2D6</accession>
<gene>
    <name evidence="7" type="ORF">UX87_C0022G0017</name>
</gene>
<evidence type="ECO:0000313" key="7">
    <source>
        <dbReference type="EMBL" id="KKU63502.1"/>
    </source>
</evidence>
<keyword evidence="2 5" id="KW-0812">Transmembrane</keyword>
<comment type="subcellular location">
    <subcellularLocation>
        <location evidence="1">Membrane</location>
        <topology evidence="1">Multi-pass membrane protein</topology>
    </subcellularLocation>
</comment>
<protein>
    <submittedName>
        <fullName evidence="7">Nodulation efficiency, NfeD</fullName>
    </submittedName>
</protein>
<dbReference type="EMBL" id="LCNV01000022">
    <property type="protein sequence ID" value="KKU63502.1"/>
    <property type="molecule type" value="Genomic_DNA"/>
</dbReference>
<dbReference type="PANTHER" id="PTHR33507">
    <property type="entry name" value="INNER MEMBRANE PROTEIN YBBJ"/>
    <property type="match status" value="1"/>
</dbReference>
<evidence type="ECO:0000313" key="8">
    <source>
        <dbReference type="Proteomes" id="UP000034364"/>
    </source>
</evidence>
<evidence type="ECO:0000256" key="4">
    <source>
        <dbReference type="ARBA" id="ARBA00023136"/>
    </source>
</evidence>
<dbReference type="Proteomes" id="UP000034364">
    <property type="component" value="Unassembled WGS sequence"/>
</dbReference>
<sequence length="148" mass="16092">MWLGQDTNNWIILFGLLMVAVELFLGVQMGFDFVLIGSILIISGALGSVTGSVVLALNIAIVLSVLYIAFGRNAVKRRIIVMTHKTNIDKLVGSKGTVIRSLTPDTAGMVRVEDEDWRAVSDEVLYEKDKVEVLGLSGVTLKVKKISS</sequence>
<evidence type="ECO:0000256" key="5">
    <source>
        <dbReference type="SAM" id="Phobius"/>
    </source>
</evidence>
<feature type="domain" description="NfeD-like C-terminal" evidence="6">
    <location>
        <begin position="89"/>
        <end position="145"/>
    </location>
</feature>
<proteinExistence type="predicted"/>
<feature type="transmembrane region" description="Helical" evidence="5">
    <location>
        <begin position="12"/>
        <end position="42"/>
    </location>
</feature>
<dbReference type="Pfam" id="PF01957">
    <property type="entry name" value="NfeD"/>
    <property type="match status" value="1"/>
</dbReference>
<dbReference type="AlphaFoldDB" id="A0A0G1S2D6"/>
<dbReference type="GO" id="GO:0016020">
    <property type="term" value="C:membrane"/>
    <property type="evidence" value="ECO:0007669"/>
    <property type="project" value="UniProtKB-SubCell"/>
</dbReference>
<dbReference type="SUPFAM" id="SSF141322">
    <property type="entry name" value="NfeD domain-like"/>
    <property type="match status" value="1"/>
</dbReference>
<evidence type="ECO:0000256" key="3">
    <source>
        <dbReference type="ARBA" id="ARBA00022989"/>
    </source>
</evidence>
<dbReference type="InterPro" id="IPR002810">
    <property type="entry name" value="NfeD-like_C"/>
</dbReference>
<dbReference type="Gene3D" id="2.40.50.140">
    <property type="entry name" value="Nucleic acid-binding proteins"/>
    <property type="match status" value="1"/>
</dbReference>
<dbReference type="InterPro" id="IPR012340">
    <property type="entry name" value="NA-bd_OB-fold"/>
</dbReference>
<reference evidence="7 8" key="1">
    <citation type="journal article" date="2015" name="Nature">
        <title>rRNA introns, odd ribosomes, and small enigmatic genomes across a large radiation of phyla.</title>
        <authorList>
            <person name="Brown C.T."/>
            <person name="Hug L.A."/>
            <person name="Thomas B.C."/>
            <person name="Sharon I."/>
            <person name="Castelle C.J."/>
            <person name="Singh A."/>
            <person name="Wilkins M.J."/>
            <person name="Williams K.H."/>
            <person name="Banfield J.F."/>
        </authorList>
    </citation>
    <scope>NUCLEOTIDE SEQUENCE [LARGE SCALE GENOMIC DNA]</scope>
</reference>
<evidence type="ECO:0000256" key="2">
    <source>
        <dbReference type="ARBA" id="ARBA00022692"/>
    </source>
</evidence>